<gene>
    <name evidence="3" type="ORF">ACFSBH_20915</name>
</gene>
<evidence type="ECO:0000256" key="1">
    <source>
        <dbReference type="SAM" id="MobiDB-lite"/>
    </source>
</evidence>
<evidence type="ECO:0008006" key="5">
    <source>
        <dbReference type="Google" id="ProtNLM"/>
    </source>
</evidence>
<feature type="compositionally biased region" description="Acidic residues" evidence="1">
    <location>
        <begin position="26"/>
        <end position="37"/>
    </location>
</feature>
<feature type="chain" id="PRO_5046715308" description="WD40 repeat domain-containing protein" evidence="2">
    <location>
        <begin position="26"/>
        <end position="387"/>
    </location>
</feature>
<comment type="caution">
    <text evidence="3">The sequence shown here is derived from an EMBL/GenBank/DDBJ whole genome shotgun (WGS) entry which is preliminary data.</text>
</comment>
<dbReference type="Proteomes" id="UP001597221">
    <property type="component" value="Unassembled WGS sequence"/>
</dbReference>
<keyword evidence="4" id="KW-1185">Reference proteome</keyword>
<accession>A0ABW4HYS7</accession>
<dbReference type="PROSITE" id="PS51257">
    <property type="entry name" value="PROKAR_LIPOPROTEIN"/>
    <property type="match status" value="1"/>
</dbReference>
<keyword evidence="2" id="KW-0732">Signal</keyword>
<feature type="region of interest" description="Disordered" evidence="1">
    <location>
        <begin position="26"/>
        <end position="47"/>
    </location>
</feature>
<feature type="compositionally biased region" description="Low complexity" evidence="1">
    <location>
        <begin position="38"/>
        <end position="47"/>
    </location>
</feature>
<dbReference type="InterPro" id="IPR011044">
    <property type="entry name" value="Quino_amine_DH_bsu"/>
</dbReference>
<sequence length="387" mass="44127">MKKYFFTYVFIAIVIFLSGCSDSKAEEENEATEESETSVETSTEPGTELESLIGQKIEITEDGSIQLPFDDQVLAATFSNDGHVKFLAFDEYMILVEGEEIIHADISSPDHHLESDEIALSEDGRFATWRTHLDDFEISVYDLETREKHVVEKTEDHDPYNVFQPWLIEKHGDTYYLMTNDYWAALGIGYESDGSVTVLDLNNLEIIDEYDRVEPLLPTEPIEDDDKYHTLKAEAAVLGMEDGMYSPYGYFKYFYAIEEPGEDEDSMMLTNLYGGDTANSFLKEIKLEDLKFGTDEIRVMEFRQLDTQRLQIADNGMFIIPVVDGNVEENDYALSVYVADLTKDSPVTATLITEIEVTGNRPSIIFNEDESAIYLSHGNIMERFELK</sequence>
<feature type="signal peptide" evidence="2">
    <location>
        <begin position="1"/>
        <end position="25"/>
    </location>
</feature>
<dbReference type="RefSeq" id="WP_379599554.1">
    <property type="nucleotide sequence ID" value="NZ_JBHUDE010000167.1"/>
</dbReference>
<evidence type="ECO:0000313" key="3">
    <source>
        <dbReference type="EMBL" id="MFD1610080.1"/>
    </source>
</evidence>
<dbReference type="SUPFAM" id="SSF50969">
    <property type="entry name" value="YVTN repeat-like/Quinoprotein amine dehydrogenase"/>
    <property type="match status" value="1"/>
</dbReference>
<reference evidence="4" key="1">
    <citation type="journal article" date="2019" name="Int. J. Syst. Evol. Microbiol.">
        <title>The Global Catalogue of Microorganisms (GCM) 10K type strain sequencing project: providing services to taxonomists for standard genome sequencing and annotation.</title>
        <authorList>
            <consortium name="The Broad Institute Genomics Platform"/>
            <consortium name="The Broad Institute Genome Sequencing Center for Infectious Disease"/>
            <person name="Wu L."/>
            <person name="Ma J."/>
        </authorList>
    </citation>
    <scope>NUCLEOTIDE SEQUENCE [LARGE SCALE GENOMIC DNA]</scope>
    <source>
        <strain evidence="4">CGMCC 1.12376</strain>
    </source>
</reference>
<dbReference type="EMBL" id="JBHUDE010000167">
    <property type="protein sequence ID" value="MFD1610080.1"/>
    <property type="molecule type" value="Genomic_DNA"/>
</dbReference>
<proteinExistence type="predicted"/>
<name>A0ABW4HYS7_9BACI</name>
<evidence type="ECO:0000256" key="2">
    <source>
        <dbReference type="SAM" id="SignalP"/>
    </source>
</evidence>
<evidence type="ECO:0000313" key="4">
    <source>
        <dbReference type="Proteomes" id="UP001597221"/>
    </source>
</evidence>
<protein>
    <recommendedName>
        <fullName evidence="5">WD40 repeat domain-containing protein</fullName>
    </recommendedName>
</protein>
<organism evidence="3 4">
    <name type="scientific">Oceanobacillus luteolus</name>
    <dbReference type="NCBI Taxonomy" id="1274358"/>
    <lineage>
        <taxon>Bacteria</taxon>
        <taxon>Bacillati</taxon>
        <taxon>Bacillota</taxon>
        <taxon>Bacilli</taxon>
        <taxon>Bacillales</taxon>
        <taxon>Bacillaceae</taxon>
        <taxon>Oceanobacillus</taxon>
    </lineage>
</organism>